<dbReference type="EMBL" id="JADJUC010000008">
    <property type="protein sequence ID" value="MBK8524377.1"/>
    <property type="molecule type" value="Genomic_DNA"/>
</dbReference>
<dbReference type="InterPro" id="IPR015946">
    <property type="entry name" value="KH_dom-like_a/b"/>
</dbReference>
<accession>A0A9D7K485</accession>
<protein>
    <submittedName>
        <fullName evidence="1">OsmC family protein</fullName>
    </submittedName>
</protein>
<dbReference type="Gene3D" id="3.30.300.20">
    <property type="match status" value="1"/>
</dbReference>
<dbReference type="InterPro" id="IPR003718">
    <property type="entry name" value="OsmC/Ohr_fam"/>
</dbReference>
<sequence length="146" mass="15792">MTHAKSEVVVAENGAGRYQQGVVAGRHRLVADEPVAVGGDDAGPAPFDYLLAALGACTSMTLRMYAEVKKLPLTQVSVCLSHEKIEVDGKGKIDRISRHIKLEGDLTPEQRVRMLEIADRCPVHRTLSGNIEINSSLVSNEQSITS</sequence>
<dbReference type="Pfam" id="PF02566">
    <property type="entry name" value="OsmC"/>
    <property type="match status" value="1"/>
</dbReference>
<dbReference type="SUPFAM" id="SSF82784">
    <property type="entry name" value="OsmC-like"/>
    <property type="match status" value="1"/>
</dbReference>
<dbReference type="Proteomes" id="UP000886689">
    <property type="component" value="Unassembled WGS sequence"/>
</dbReference>
<name>A0A9D7K485_9PROT</name>
<dbReference type="PANTHER" id="PTHR39624">
    <property type="entry name" value="PROTEIN INVOLVED IN RIMO-MEDIATED BETA-METHYLTHIOLATION OF RIBOSOMAL PROTEIN S12 YCAO"/>
    <property type="match status" value="1"/>
</dbReference>
<dbReference type="PANTHER" id="PTHR39624:SF2">
    <property type="entry name" value="OSMC-LIKE PROTEIN"/>
    <property type="match status" value="1"/>
</dbReference>
<reference evidence="1" key="1">
    <citation type="submission" date="2020-10" db="EMBL/GenBank/DDBJ databases">
        <title>Connecting structure to function with the recovery of over 1000 high-quality activated sludge metagenome-assembled genomes encoding full-length rRNA genes using long-read sequencing.</title>
        <authorList>
            <person name="Singleton C.M."/>
            <person name="Petriglieri F."/>
            <person name="Kristensen J.M."/>
            <person name="Kirkegaard R.H."/>
            <person name="Michaelsen T.Y."/>
            <person name="Andersen M.H."/>
            <person name="Karst S.M."/>
            <person name="Dueholm M.S."/>
            <person name="Nielsen P.H."/>
            <person name="Albertsen M."/>
        </authorList>
    </citation>
    <scope>NUCLEOTIDE SEQUENCE</scope>
    <source>
        <strain evidence="1">Hirt_18-Q3-R61-65_BATAC.395</strain>
    </source>
</reference>
<dbReference type="InterPro" id="IPR036102">
    <property type="entry name" value="OsmC/Ohrsf"/>
</dbReference>
<organism evidence="1 2">
    <name type="scientific">Candidatus Proximibacter danicus</name>
    <dbReference type="NCBI Taxonomy" id="2954365"/>
    <lineage>
        <taxon>Bacteria</taxon>
        <taxon>Pseudomonadati</taxon>
        <taxon>Pseudomonadota</taxon>
        <taxon>Betaproteobacteria</taxon>
        <taxon>Candidatus Proximibacter</taxon>
    </lineage>
</organism>
<evidence type="ECO:0000313" key="1">
    <source>
        <dbReference type="EMBL" id="MBK8524377.1"/>
    </source>
</evidence>
<comment type="caution">
    <text evidence="1">The sequence shown here is derived from an EMBL/GenBank/DDBJ whole genome shotgun (WGS) entry which is preliminary data.</text>
</comment>
<dbReference type="AlphaFoldDB" id="A0A9D7K485"/>
<evidence type="ECO:0000313" key="2">
    <source>
        <dbReference type="Proteomes" id="UP000886689"/>
    </source>
</evidence>
<gene>
    <name evidence="1" type="ORF">IPL58_09805</name>
</gene>
<proteinExistence type="predicted"/>